<dbReference type="AlphaFoldDB" id="A0A9W9P6N1"/>
<reference evidence="1" key="2">
    <citation type="journal article" date="2023" name="IMA Fungus">
        <title>Comparative genomic study of the Penicillium genus elucidates a diverse pangenome and 15 lateral gene transfer events.</title>
        <authorList>
            <person name="Petersen C."/>
            <person name="Sorensen T."/>
            <person name="Nielsen M.R."/>
            <person name="Sondergaard T.E."/>
            <person name="Sorensen J.L."/>
            <person name="Fitzpatrick D.A."/>
            <person name="Frisvad J.C."/>
            <person name="Nielsen K.L."/>
        </authorList>
    </citation>
    <scope>NUCLEOTIDE SEQUENCE</scope>
    <source>
        <strain evidence="1">IBT 19713</strain>
    </source>
</reference>
<accession>A0A9W9P6N1</accession>
<proteinExistence type="predicted"/>
<dbReference type="GO" id="GO:0003824">
    <property type="term" value="F:catalytic activity"/>
    <property type="evidence" value="ECO:0007669"/>
    <property type="project" value="InterPro"/>
</dbReference>
<reference evidence="1" key="1">
    <citation type="submission" date="2022-11" db="EMBL/GenBank/DDBJ databases">
        <authorList>
            <person name="Petersen C."/>
        </authorList>
    </citation>
    <scope>NUCLEOTIDE SEQUENCE</scope>
    <source>
        <strain evidence="1">IBT 19713</strain>
    </source>
</reference>
<dbReference type="GO" id="GO:0009116">
    <property type="term" value="P:nucleoside metabolic process"/>
    <property type="evidence" value="ECO:0007669"/>
    <property type="project" value="InterPro"/>
</dbReference>
<dbReference type="RefSeq" id="XP_058331736.1">
    <property type="nucleotide sequence ID" value="XM_058472733.1"/>
</dbReference>
<dbReference type="OrthoDB" id="1658288at2759"/>
<protein>
    <submittedName>
        <fullName evidence="1">Nacht and wd domain protein</fullName>
    </submittedName>
</protein>
<comment type="caution">
    <text evidence="1">The sequence shown here is derived from an EMBL/GenBank/DDBJ whole genome shotgun (WGS) entry which is preliminary data.</text>
</comment>
<evidence type="ECO:0000313" key="1">
    <source>
        <dbReference type="EMBL" id="KAJ5238817.1"/>
    </source>
</evidence>
<dbReference type="PANTHER" id="PTHR46082">
    <property type="entry name" value="ATP/GTP-BINDING PROTEIN-RELATED"/>
    <property type="match status" value="1"/>
</dbReference>
<gene>
    <name evidence="1" type="ORF">N7468_003436</name>
</gene>
<keyword evidence="2" id="KW-1185">Reference proteome</keyword>
<dbReference type="GeneID" id="83200036"/>
<dbReference type="PANTHER" id="PTHR46082:SF11">
    <property type="entry name" value="AAA+ ATPASE DOMAIN-CONTAINING PROTEIN-RELATED"/>
    <property type="match status" value="1"/>
</dbReference>
<dbReference type="SUPFAM" id="SSF53167">
    <property type="entry name" value="Purine and uridine phosphorylases"/>
    <property type="match status" value="1"/>
</dbReference>
<dbReference type="InterPro" id="IPR053137">
    <property type="entry name" value="NLR-like"/>
</dbReference>
<dbReference type="EMBL" id="JAPQKS010000003">
    <property type="protein sequence ID" value="KAJ5238817.1"/>
    <property type="molecule type" value="Genomic_DNA"/>
</dbReference>
<sequence>MKLGHMFARTETLVRSAIQSIKLKAYCDYAYTFISFYEDTRQKNVSTGLFNDPGQDLDQLYDMDDKGDVHLVQREQRSESKRTQVWYGSIGSGMQSTKSIQQRNEVRDQYGVIGLENKAAAIIDCIPVGVIHGVCDYGDERQNKEWQPYAAAMSAAYAKAVLHEIRPRNQTYGPAKIPASKY</sequence>
<organism evidence="1 2">
    <name type="scientific">Penicillium chermesinum</name>
    <dbReference type="NCBI Taxonomy" id="63820"/>
    <lineage>
        <taxon>Eukaryota</taxon>
        <taxon>Fungi</taxon>
        <taxon>Dikarya</taxon>
        <taxon>Ascomycota</taxon>
        <taxon>Pezizomycotina</taxon>
        <taxon>Eurotiomycetes</taxon>
        <taxon>Eurotiomycetidae</taxon>
        <taxon>Eurotiales</taxon>
        <taxon>Aspergillaceae</taxon>
        <taxon>Penicillium</taxon>
    </lineage>
</organism>
<name>A0A9W9P6N1_9EURO</name>
<dbReference type="Proteomes" id="UP001150941">
    <property type="component" value="Unassembled WGS sequence"/>
</dbReference>
<dbReference type="InterPro" id="IPR035994">
    <property type="entry name" value="Nucleoside_phosphorylase_sf"/>
</dbReference>
<evidence type="ECO:0000313" key="2">
    <source>
        <dbReference type="Proteomes" id="UP001150941"/>
    </source>
</evidence>
<dbReference type="Gene3D" id="3.40.50.1580">
    <property type="entry name" value="Nucleoside phosphorylase domain"/>
    <property type="match status" value="1"/>
</dbReference>